<reference evidence="3" key="1">
    <citation type="submission" date="2020-04" db="EMBL/GenBank/DDBJ databases">
        <title>Description of Shewanella salipaludis sp. nov., isolated from a salt marsh.</title>
        <authorList>
            <person name="Park S."/>
            <person name="Yoon J.-H."/>
        </authorList>
    </citation>
    <scope>NUCLEOTIDE SEQUENCE</scope>
    <source>
        <strain evidence="3">SHSM-M6</strain>
    </source>
</reference>
<dbReference type="AlphaFoldDB" id="A0A972JKY7"/>
<dbReference type="RefSeq" id="WP_169565426.1">
    <property type="nucleotide sequence ID" value="NZ_JAAXYH010000015.1"/>
</dbReference>
<comment type="caution">
    <text evidence="3">The sequence shown here is derived from an EMBL/GenBank/DDBJ whole genome shotgun (WGS) entry which is preliminary data.</text>
</comment>
<gene>
    <name evidence="3" type="ORF">HC757_16180</name>
</gene>
<dbReference type="Gene3D" id="3.90.550.10">
    <property type="entry name" value="Spore Coat Polysaccharide Biosynthesis Protein SpsA, Chain A"/>
    <property type="match status" value="1"/>
</dbReference>
<accession>A0A972JKY7</accession>
<evidence type="ECO:0000256" key="1">
    <source>
        <dbReference type="ARBA" id="ARBA00038494"/>
    </source>
</evidence>
<sequence length="259" mass="29901">MRTRKLSCFVIACNEADRIEQCLAPLSGWADQLIVLDSGSKDNTAELARKYTDQVHITDWPGYGPQRNRALKLCDNDWVLNIDADEVMTEELKAEIDAVLSEPDLDATLINIPWHTYLFGKLLKHGRYSSPQGKLFFKPGAQFKDRQVHETLLMPHKKQRRLKSALIHHSWRNYQHIQEKHLKYACLLAEEKFAKGKTSRLSYAVLRFFTDFLQQYVLSLGFLDGWRGFLMAVILGQYAFHKYAALTELSLTQKCHEGN</sequence>
<comment type="similarity">
    <text evidence="1">Belongs to the glycosyltransferase 2 family. WaaE/KdtX subfamily.</text>
</comment>
<dbReference type="CDD" id="cd02511">
    <property type="entry name" value="Beta4Glucosyltransferase"/>
    <property type="match status" value="1"/>
</dbReference>
<evidence type="ECO:0000313" key="4">
    <source>
        <dbReference type="Proteomes" id="UP000737113"/>
    </source>
</evidence>
<dbReference type="SUPFAM" id="SSF53448">
    <property type="entry name" value="Nucleotide-diphospho-sugar transferases"/>
    <property type="match status" value="1"/>
</dbReference>
<dbReference type="InterPro" id="IPR029044">
    <property type="entry name" value="Nucleotide-diphossugar_trans"/>
</dbReference>
<dbReference type="Pfam" id="PF00535">
    <property type="entry name" value="Glycos_transf_2"/>
    <property type="match status" value="1"/>
</dbReference>
<name>A0A972JKY7_9GAMM</name>
<feature type="domain" description="Glycosyltransferase 2-like" evidence="2">
    <location>
        <begin position="7"/>
        <end position="141"/>
    </location>
</feature>
<dbReference type="EMBL" id="JAAXYH010000015">
    <property type="protein sequence ID" value="NMH66695.1"/>
    <property type="molecule type" value="Genomic_DNA"/>
</dbReference>
<dbReference type="InterPro" id="IPR001173">
    <property type="entry name" value="Glyco_trans_2-like"/>
</dbReference>
<evidence type="ECO:0000259" key="2">
    <source>
        <dbReference type="Pfam" id="PF00535"/>
    </source>
</evidence>
<organism evidence="3 4">
    <name type="scientific">Shewanella salipaludis</name>
    <dbReference type="NCBI Taxonomy" id="2723052"/>
    <lineage>
        <taxon>Bacteria</taxon>
        <taxon>Pseudomonadati</taxon>
        <taxon>Pseudomonadota</taxon>
        <taxon>Gammaproteobacteria</taxon>
        <taxon>Alteromonadales</taxon>
        <taxon>Shewanellaceae</taxon>
        <taxon>Shewanella</taxon>
    </lineage>
</organism>
<evidence type="ECO:0000313" key="3">
    <source>
        <dbReference type="EMBL" id="NMH66695.1"/>
    </source>
</evidence>
<protein>
    <submittedName>
        <fullName evidence="3">Glycosyltransferase family 2 protein</fullName>
    </submittedName>
</protein>
<dbReference type="Proteomes" id="UP000737113">
    <property type="component" value="Unassembled WGS sequence"/>
</dbReference>
<keyword evidence="4" id="KW-1185">Reference proteome</keyword>
<proteinExistence type="inferred from homology"/>
<dbReference type="PANTHER" id="PTHR43630:SF2">
    <property type="entry name" value="GLYCOSYLTRANSFERASE"/>
    <property type="match status" value="1"/>
</dbReference>
<dbReference type="PANTHER" id="PTHR43630">
    <property type="entry name" value="POLY-BETA-1,6-N-ACETYL-D-GLUCOSAMINE SYNTHASE"/>
    <property type="match status" value="1"/>
</dbReference>